<protein>
    <recommendedName>
        <fullName evidence="1">YqgU-like 6-bladed beta-propeller domain-containing protein</fullName>
    </recommendedName>
</protein>
<dbReference type="EMBL" id="PVTO01000005">
    <property type="protein sequence ID" value="PRY83273.1"/>
    <property type="molecule type" value="Genomic_DNA"/>
</dbReference>
<comment type="caution">
    <text evidence="2">The sequence shown here is derived from an EMBL/GenBank/DDBJ whole genome shotgun (WGS) entry which is preliminary data.</text>
</comment>
<sequence length="367" mass="42275">MSSIKEHRFNLCFVLAACCLFFFGCRSSENEADESDEPEEVLQLLDVEYESFQKIVGWLDRETLLVHKGDHQSHDLSTHNLFTGESNLIYEDQSYLLSVEISHNNQQILFQEVSDEGVFLNIIDLDGEISHTLSINYSGYVTLDWNSVNPELIFLSHYDYNVEEETESILVQIWDLSDNSLKQRPIASLYPHWYTSNVYVYVDELEGRHLYVGDIREENTDIIINRDVRDFFLHDDTFIGVVPSDINENLVYLFHEYPFLVGDSVITIPKVSMNNEPMKPHMTQANRNGTILGVIAEESVALEEELGSYSLQQLNFSDESTEDIVELPYDAPVSLSPDERHVLFGWRYEYIIDLRSGDMQSLINGPS</sequence>
<organism evidence="2 3">
    <name type="scientific">Alkalibacterium olivapovliticus</name>
    <dbReference type="NCBI Taxonomy" id="99907"/>
    <lineage>
        <taxon>Bacteria</taxon>
        <taxon>Bacillati</taxon>
        <taxon>Bacillota</taxon>
        <taxon>Bacilli</taxon>
        <taxon>Lactobacillales</taxon>
        <taxon>Carnobacteriaceae</taxon>
        <taxon>Alkalibacterium</taxon>
    </lineage>
</organism>
<evidence type="ECO:0000313" key="3">
    <source>
        <dbReference type="Proteomes" id="UP000238205"/>
    </source>
</evidence>
<gene>
    <name evidence="2" type="ORF">CLV38_10553</name>
</gene>
<keyword evidence="3" id="KW-1185">Reference proteome</keyword>
<proteinExistence type="predicted"/>
<dbReference type="PROSITE" id="PS51257">
    <property type="entry name" value="PROKAR_LIPOPROTEIN"/>
    <property type="match status" value="1"/>
</dbReference>
<dbReference type="SUPFAM" id="SSF82171">
    <property type="entry name" value="DPP6 N-terminal domain-like"/>
    <property type="match status" value="1"/>
</dbReference>
<dbReference type="InterPro" id="IPR048421">
    <property type="entry name" value="YqgU_beta-prop"/>
</dbReference>
<feature type="domain" description="YqgU-like 6-bladed beta-propeller" evidence="1">
    <location>
        <begin position="80"/>
        <end position="345"/>
    </location>
</feature>
<dbReference type="AlphaFoldDB" id="A0A2T0W9A9"/>
<evidence type="ECO:0000313" key="2">
    <source>
        <dbReference type="EMBL" id="PRY83273.1"/>
    </source>
</evidence>
<dbReference type="Pfam" id="PF21101">
    <property type="entry name" value="YqgU"/>
    <property type="match status" value="1"/>
</dbReference>
<dbReference type="Proteomes" id="UP000238205">
    <property type="component" value="Unassembled WGS sequence"/>
</dbReference>
<evidence type="ECO:0000259" key="1">
    <source>
        <dbReference type="Pfam" id="PF21101"/>
    </source>
</evidence>
<reference evidence="2 3" key="1">
    <citation type="submission" date="2018-03" db="EMBL/GenBank/DDBJ databases">
        <title>Genomic Encyclopedia of Archaeal and Bacterial Type Strains, Phase II (KMG-II): from individual species to whole genera.</title>
        <authorList>
            <person name="Goeker M."/>
        </authorList>
    </citation>
    <scope>NUCLEOTIDE SEQUENCE [LARGE SCALE GENOMIC DNA]</scope>
    <source>
        <strain evidence="2 3">DSM 13175</strain>
    </source>
</reference>
<accession>A0A2T0W9A9</accession>
<name>A0A2T0W9A9_9LACT</name>
<dbReference type="OrthoDB" id="2168335at2"/>